<proteinExistence type="inferred from homology"/>
<comment type="subunit">
    <text evidence="5">Interacts with ribosomal protein uL14 (rplN).</text>
</comment>
<dbReference type="GO" id="GO:0043023">
    <property type="term" value="F:ribosomal large subunit binding"/>
    <property type="evidence" value="ECO:0007669"/>
    <property type="project" value="TreeGrafter"/>
</dbReference>
<dbReference type="GO" id="GO:0090071">
    <property type="term" value="P:negative regulation of ribosome biogenesis"/>
    <property type="evidence" value="ECO:0007669"/>
    <property type="project" value="UniProtKB-UniRule"/>
</dbReference>
<evidence type="ECO:0000313" key="6">
    <source>
        <dbReference type="EMBL" id="KRL03211.1"/>
    </source>
</evidence>
<dbReference type="OrthoDB" id="9793681at2"/>
<name>A0A0R1MFV2_9LACO</name>
<dbReference type="Gene3D" id="3.30.460.10">
    <property type="entry name" value="Beta Polymerase, domain 2"/>
    <property type="match status" value="1"/>
</dbReference>
<evidence type="ECO:0000313" key="7">
    <source>
        <dbReference type="Proteomes" id="UP000051621"/>
    </source>
</evidence>
<keyword evidence="4 5" id="KW-0810">Translation regulation</keyword>
<evidence type="ECO:0000256" key="4">
    <source>
        <dbReference type="ARBA" id="ARBA00022845"/>
    </source>
</evidence>
<dbReference type="PANTHER" id="PTHR21043">
    <property type="entry name" value="IOJAP SUPERFAMILY ORTHOLOG"/>
    <property type="match status" value="1"/>
</dbReference>
<comment type="subcellular location">
    <subcellularLocation>
        <location evidence="5">Cytoplasm</location>
    </subcellularLocation>
</comment>
<evidence type="ECO:0000256" key="5">
    <source>
        <dbReference type="HAMAP-Rule" id="MF_01477"/>
    </source>
</evidence>
<comment type="caution">
    <text evidence="6">The sequence shown here is derived from an EMBL/GenBank/DDBJ whole genome shotgun (WGS) entry which is preliminary data.</text>
</comment>
<protein>
    <recommendedName>
        <fullName evidence="5">Ribosomal silencing factor RsfS</fullName>
    </recommendedName>
</protein>
<comment type="function">
    <text evidence="5">Functions as a ribosomal silencing factor. Interacts with ribosomal protein uL14 (rplN), blocking formation of intersubunit bridge B8. Prevents association of the 30S and 50S ribosomal subunits and the formation of functional ribosomes, thus repressing translation.</text>
</comment>
<dbReference type="AlphaFoldDB" id="A0A0R1MFV2"/>
<comment type="similarity">
    <text evidence="1 5">Belongs to the Iojap/RsfS family.</text>
</comment>
<dbReference type="InterPro" id="IPR004394">
    <property type="entry name" value="Iojap/RsfS/C7orf30"/>
</dbReference>
<keyword evidence="3 5" id="KW-0678">Repressor</keyword>
<dbReference type="RefSeq" id="WP_057742161.1">
    <property type="nucleotide sequence ID" value="NZ_AZEF01000006.1"/>
</dbReference>
<reference evidence="6 7" key="1">
    <citation type="journal article" date="2015" name="Genome Announc.">
        <title>Expanding the biotechnology potential of lactobacilli through comparative genomics of 213 strains and associated genera.</title>
        <authorList>
            <person name="Sun Z."/>
            <person name="Harris H.M."/>
            <person name="McCann A."/>
            <person name="Guo C."/>
            <person name="Argimon S."/>
            <person name="Zhang W."/>
            <person name="Yang X."/>
            <person name="Jeffery I.B."/>
            <person name="Cooney J.C."/>
            <person name="Kagawa T.F."/>
            <person name="Liu W."/>
            <person name="Song Y."/>
            <person name="Salvetti E."/>
            <person name="Wrobel A."/>
            <person name="Rasinkangas P."/>
            <person name="Parkhill J."/>
            <person name="Rea M.C."/>
            <person name="O'Sullivan O."/>
            <person name="Ritari J."/>
            <person name="Douillard F.P."/>
            <person name="Paul Ross R."/>
            <person name="Yang R."/>
            <person name="Briner A.E."/>
            <person name="Felis G.E."/>
            <person name="de Vos W.M."/>
            <person name="Barrangou R."/>
            <person name="Klaenhammer T.R."/>
            <person name="Caufield P.W."/>
            <person name="Cui Y."/>
            <person name="Zhang H."/>
            <person name="O'Toole P.W."/>
        </authorList>
    </citation>
    <scope>NUCLEOTIDE SEQUENCE [LARGE SCALE GENOMIC DNA]</scope>
    <source>
        <strain evidence="6 7">DSM 19910</strain>
    </source>
</reference>
<keyword evidence="2 5" id="KW-0963">Cytoplasm</keyword>
<dbReference type="SUPFAM" id="SSF81301">
    <property type="entry name" value="Nucleotidyltransferase"/>
    <property type="match status" value="1"/>
</dbReference>
<dbReference type="GO" id="GO:0017148">
    <property type="term" value="P:negative regulation of translation"/>
    <property type="evidence" value="ECO:0007669"/>
    <property type="project" value="UniProtKB-UniRule"/>
</dbReference>
<dbReference type="InterPro" id="IPR043519">
    <property type="entry name" value="NT_sf"/>
</dbReference>
<dbReference type="PATRIC" id="fig|1423731.3.peg.218"/>
<dbReference type="HAMAP" id="MF_01477">
    <property type="entry name" value="Iojap_RsfS"/>
    <property type="match status" value="1"/>
</dbReference>
<dbReference type="PANTHER" id="PTHR21043:SF0">
    <property type="entry name" value="MITOCHONDRIAL ASSEMBLY OF RIBOSOMAL LARGE SUBUNIT PROTEIN 1"/>
    <property type="match status" value="1"/>
</dbReference>
<dbReference type="GO" id="GO:0005737">
    <property type="term" value="C:cytoplasm"/>
    <property type="evidence" value="ECO:0007669"/>
    <property type="project" value="UniProtKB-SubCell"/>
</dbReference>
<evidence type="ECO:0000256" key="2">
    <source>
        <dbReference type="ARBA" id="ARBA00022490"/>
    </source>
</evidence>
<dbReference type="EMBL" id="AZEF01000006">
    <property type="protein sequence ID" value="KRL03211.1"/>
    <property type="molecule type" value="Genomic_DNA"/>
</dbReference>
<sequence>MNSKDILKVVVEAADSKKAEDIVALDVQKISYVADYFVIMQADSERQVKAIADAIEEKATENKISIKQVEGKNSGTWILIDLADVIVHVFKTETRHFYNLEKLWSEAPFVEITKWLTN</sequence>
<dbReference type="Proteomes" id="UP000051621">
    <property type="component" value="Unassembled WGS sequence"/>
</dbReference>
<dbReference type="FunFam" id="3.30.460.10:FF:000015">
    <property type="entry name" value="Ribosomal silencing factor RsfS"/>
    <property type="match status" value="1"/>
</dbReference>
<dbReference type="Pfam" id="PF02410">
    <property type="entry name" value="RsfS"/>
    <property type="match status" value="1"/>
</dbReference>
<keyword evidence="7" id="KW-1185">Reference proteome</keyword>
<evidence type="ECO:0000256" key="3">
    <source>
        <dbReference type="ARBA" id="ARBA00022491"/>
    </source>
</evidence>
<dbReference type="GO" id="GO:0042256">
    <property type="term" value="P:cytosolic ribosome assembly"/>
    <property type="evidence" value="ECO:0007669"/>
    <property type="project" value="UniProtKB-UniRule"/>
</dbReference>
<evidence type="ECO:0000256" key="1">
    <source>
        <dbReference type="ARBA" id="ARBA00010574"/>
    </source>
</evidence>
<organism evidence="6 7">
    <name type="scientific">Liquorilactobacillus capillatus DSM 19910</name>
    <dbReference type="NCBI Taxonomy" id="1423731"/>
    <lineage>
        <taxon>Bacteria</taxon>
        <taxon>Bacillati</taxon>
        <taxon>Bacillota</taxon>
        <taxon>Bacilli</taxon>
        <taxon>Lactobacillales</taxon>
        <taxon>Lactobacillaceae</taxon>
        <taxon>Liquorilactobacillus</taxon>
    </lineage>
</organism>
<dbReference type="NCBIfam" id="TIGR00090">
    <property type="entry name" value="rsfS_iojap_ybeB"/>
    <property type="match status" value="1"/>
</dbReference>
<accession>A0A0R1MFV2</accession>
<dbReference type="STRING" id="1423731.FC81_GL000213"/>
<gene>
    <name evidence="5" type="primary">rsfS</name>
    <name evidence="6" type="ORF">FC81_GL000213</name>
</gene>